<dbReference type="SUPFAM" id="SSF55729">
    <property type="entry name" value="Acyl-CoA N-acyltransferases (Nat)"/>
    <property type="match status" value="1"/>
</dbReference>
<evidence type="ECO:0000256" key="1">
    <source>
        <dbReference type="ARBA" id="ARBA00022679"/>
    </source>
</evidence>
<organism evidence="4 5">
    <name type="scientific">Romeriopsis navalis LEGE 11480</name>
    <dbReference type="NCBI Taxonomy" id="2777977"/>
    <lineage>
        <taxon>Bacteria</taxon>
        <taxon>Bacillati</taxon>
        <taxon>Cyanobacteriota</taxon>
        <taxon>Cyanophyceae</taxon>
        <taxon>Leptolyngbyales</taxon>
        <taxon>Leptolyngbyaceae</taxon>
        <taxon>Romeriopsis</taxon>
        <taxon>Romeriopsis navalis</taxon>
    </lineage>
</organism>
<accession>A0A928VLI6</accession>
<evidence type="ECO:0000256" key="2">
    <source>
        <dbReference type="ARBA" id="ARBA00023315"/>
    </source>
</evidence>
<evidence type="ECO:0000259" key="3">
    <source>
        <dbReference type="PROSITE" id="PS51186"/>
    </source>
</evidence>
<dbReference type="EMBL" id="JADEXQ010000001">
    <property type="protein sequence ID" value="MBE9028214.1"/>
    <property type="molecule type" value="Genomic_DNA"/>
</dbReference>
<keyword evidence="1" id="KW-0808">Transferase</keyword>
<reference evidence="4" key="1">
    <citation type="submission" date="2020-10" db="EMBL/GenBank/DDBJ databases">
        <authorList>
            <person name="Castelo-Branco R."/>
            <person name="Eusebio N."/>
            <person name="Adriana R."/>
            <person name="Vieira A."/>
            <person name="Brugerolle De Fraissinette N."/>
            <person name="Rezende De Castro R."/>
            <person name="Schneider M.P."/>
            <person name="Vasconcelos V."/>
            <person name="Leao P.N."/>
        </authorList>
    </citation>
    <scope>NUCLEOTIDE SEQUENCE</scope>
    <source>
        <strain evidence="4">LEGE 11480</strain>
    </source>
</reference>
<dbReference type="CDD" id="cd04301">
    <property type="entry name" value="NAT_SF"/>
    <property type="match status" value="1"/>
</dbReference>
<feature type="domain" description="N-acetyltransferase" evidence="3">
    <location>
        <begin position="1"/>
        <end position="163"/>
    </location>
</feature>
<dbReference type="PROSITE" id="PS51186">
    <property type="entry name" value="GNAT"/>
    <property type="match status" value="1"/>
</dbReference>
<sequence length="163" mass="18695">MTIRNAVLTDLPRIVEIYNAAVPSRQATADTEPVTIKSRVPWFESHQPQKRPLWVLTKRERILGWIGLQDFYGRPAYCATCEFSLYIAPEVQHQGLGYALLSQMMHDCPDWGVKTLLGFIFEHNQPSLKLCRKLGFDQWGLLPGIAELDDQTRDLVIMGRRLV</sequence>
<protein>
    <submittedName>
        <fullName evidence="4">N-acetyltransferase</fullName>
    </submittedName>
</protein>
<dbReference type="PANTHER" id="PTHR43072">
    <property type="entry name" value="N-ACETYLTRANSFERASE"/>
    <property type="match status" value="1"/>
</dbReference>
<comment type="caution">
    <text evidence="4">The sequence shown here is derived from an EMBL/GenBank/DDBJ whole genome shotgun (WGS) entry which is preliminary data.</text>
</comment>
<dbReference type="AlphaFoldDB" id="A0A928VLI6"/>
<keyword evidence="5" id="KW-1185">Reference proteome</keyword>
<proteinExistence type="predicted"/>
<dbReference type="GO" id="GO:0016747">
    <property type="term" value="F:acyltransferase activity, transferring groups other than amino-acyl groups"/>
    <property type="evidence" value="ECO:0007669"/>
    <property type="project" value="InterPro"/>
</dbReference>
<gene>
    <name evidence="4" type="ORF">IQ266_00405</name>
</gene>
<evidence type="ECO:0000313" key="4">
    <source>
        <dbReference type="EMBL" id="MBE9028214.1"/>
    </source>
</evidence>
<dbReference type="InterPro" id="IPR000182">
    <property type="entry name" value="GNAT_dom"/>
</dbReference>
<keyword evidence="2" id="KW-0012">Acyltransferase</keyword>
<dbReference type="Pfam" id="PF00583">
    <property type="entry name" value="Acetyltransf_1"/>
    <property type="match status" value="1"/>
</dbReference>
<evidence type="ECO:0000313" key="5">
    <source>
        <dbReference type="Proteomes" id="UP000625316"/>
    </source>
</evidence>
<dbReference type="Gene3D" id="3.40.630.30">
    <property type="match status" value="1"/>
</dbReference>
<dbReference type="Proteomes" id="UP000625316">
    <property type="component" value="Unassembled WGS sequence"/>
</dbReference>
<dbReference type="InterPro" id="IPR016181">
    <property type="entry name" value="Acyl_CoA_acyltransferase"/>
</dbReference>
<name>A0A928VLI6_9CYAN</name>
<dbReference type="PANTHER" id="PTHR43072:SF23">
    <property type="entry name" value="UPF0039 PROTEIN C11D3.02C"/>
    <property type="match status" value="1"/>
</dbReference>